<reference evidence="3" key="1">
    <citation type="submission" date="2015-07" db="EMBL/GenBank/DDBJ databases">
        <title>Near-Complete Genome Sequence of the Cellulolytic Bacterium Bacteroides (Pseudobacteroides) cellulosolvens ATCC 35603.</title>
        <authorList>
            <person name="Dassa B."/>
            <person name="Utturkar S.M."/>
            <person name="Klingeman D.M."/>
            <person name="Hurt R.A."/>
            <person name="Keller M."/>
            <person name="Xu J."/>
            <person name="Reddy Y.H.K."/>
            <person name="Borovok I."/>
            <person name="Grinberg I.R."/>
            <person name="Lamed R."/>
            <person name="Zhivin O."/>
            <person name="Bayer E.A."/>
            <person name="Brown S.D."/>
        </authorList>
    </citation>
    <scope>NUCLEOTIDE SEQUENCE [LARGE SCALE GENOMIC DNA]</scope>
    <source>
        <strain evidence="3">DSM 2933</strain>
    </source>
</reference>
<dbReference type="OrthoDB" id="9796465at2"/>
<sequence length="162" mass="18628">MKLNVNCLVCNLKQTIKVTNMLKIDSKKQQEIIREVLLSLAEADFDKCNPEIMKNTWKIITRRTNTQDPYSEIKRKNNLQLLEVFDDVEEFINSSEDEFLSSLKIAIIGNMIDFAANDDFDCEGLNNILKDIKNKELAIDNSKLLFDGLKNSNKCLYIGDNC</sequence>
<evidence type="ECO:0000313" key="2">
    <source>
        <dbReference type="EMBL" id="KNY28853.1"/>
    </source>
</evidence>
<dbReference type="Pfam" id="PF01937">
    <property type="entry name" value="ARMT1-like_dom"/>
    <property type="match status" value="1"/>
</dbReference>
<organism evidence="2 3">
    <name type="scientific">Pseudobacteroides cellulosolvens ATCC 35603 = DSM 2933</name>
    <dbReference type="NCBI Taxonomy" id="398512"/>
    <lineage>
        <taxon>Bacteria</taxon>
        <taxon>Bacillati</taxon>
        <taxon>Bacillota</taxon>
        <taxon>Clostridia</taxon>
        <taxon>Eubacteriales</taxon>
        <taxon>Oscillospiraceae</taxon>
        <taxon>Pseudobacteroides</taxon>
    </lineage>
</organism>
<dbReference type="STRING" id="398512.Bccel_4127"/>
<dbReference type="InterPro" id="IPR002791">
    <property type="entry name" value="ARMT1-like_metal-bd"/>
</dbReference>
<dbReference type="AlphaFoldDB" id="A0A0L6JSR1"/>
<keyword evidence="3" id="KW-1185">Reference proteome</keyword>
<evidence type="ECO:0000259" key="1">
    <source>
        <dbReference type="Pfam" id="PF01937"/>
    </source>
</evidence>
<name>A0A0L6JSR1_9FIRM</name>
<gene>
    <name evidence="2" type="ORF">Bccel_4127</name>
</gene>
<dbReference type="SUPFAM" id="SSF111321">
    <property type="entry name" value="AF1104-like"/>
    <property type="match status" value="1"/>
</dbReference>
<proteinExistence type="predicted"/>
<dbReference type="Gene3D" id="1.10.285.20">
    <property type="entry name" value="Uncharacterised protein PF01937, DUF89, domain 2"/>
    <property type="match status" value="1"/>
</dbReference>
<comment type="caution">
    <text evidence="2">The sequence shown here is derived from an EMBL/GenBank/DDBJ whole genome shotgun (WGS) entry which is preliminary data.</text>
</comment>
<evidence type="ECO:0000313" key="3">
    <source>
        <dbReference type="Proteomes" id="UP000036923"/>
    </source>
</evidence>
<protein>
    <recommendedName>
        <fullName evidence="1">Damage-control phosphatase ARMT1-like metal-binding domain-containing protein</fullName>
    </recommendedName>
</protein>
<dbReference type="InterPro" id="IPR036075">
    <property type="entry name" value="ARMT-1-like_metal-bd_sf"/>
</dbReference>
<dbReference type="Proteomes" id="UP000036923">
    <property type="component" value="Unassembled WGS sequence"/>
</dbReference>
<feature type="domain" description="Damage-control phosphatase ARMT1-like metal-binding" evidence="1">
    <location>
        <begin position="6"/>
        <end position="162"/>
    </location>
</feature>
<accession>A0A0L6JSR1</accession>
<dbReference type="EMBL" id="LGTC01000001">
    <property type="protein sequence ID" value="KNY28853.1"/>
    <property type="molecule type" value="Genomic_DNA"/>
</dbReference>
<dbReference type="eggNOG" id="COG1578">
    <property type="taxonomic scope" value="Bacteria"/>
</dbReference>